<reference evidence="2" key="1">
    <citation type="journal article" date="2017" name="Proc. Natl. Acad. Sci. U.S.A.">
        <title>Simulation of Deepwater Horizon oil plume reveals substrate specialization within a complex community of hydrocarbon-degraders.</title>
        <authorList>
            <person name="Hu P."/>
            <person name="Dubinsky E.A."/>
            <person name="Probst A.J."/>
            <person name="Wang J."/>
            <person name="Sieber C.M.K."/>
            <person name="Tom L.M."/>
            <person name="Gardinali P."/>
            <person name="Banfield J.F."/>
            <person name="Atlas R.M."/>
            <person name="Andersen G.L."/>
        </authorList>
    </citation>
    <scope>NUCLEOTIDE SEQUENCE [LARGE SCALE GENOMIC DNA]</scope>
</reference>
<gene>
    <name evidence="1" type="ORF">A9Q93_07800</name>
</gene>
<protein>
    <submittedName>
        <fullName evidence="1">Ribonuclease Z</fullName>
    </submittedName>
</protein>
<sequence>MNSEQHDNYIILQDERGDIQQFATFLTSIYDQFVDKNLIVDLLKYEAATLMDLLSFLELSNKHRAAKHSFVLVNTALSRDEIPDELLVVPTVHEAKDVISMEEMERELGF</sequence>
<comment type="caution">
    <text evidence="1">The sequence shown here is derived from an EMBL/GenBank/DDBJ whole genome shotgun (WGS) entry which is preliminary data.</text>
</comment>
<evidence type="ECO:0000313" key="1">
    <source>
        <dbReference type="EMBL" id="OUS14576.1"/>
    </source>
</evidence>
<proteinExistence type="predicted"/>
<accession>A0A1Z8AW67</accession>
<dbReference type="EMBL" id="MAAX01000118">
    <property type="protein sequence ID" value="OUS14576.1"/>
    <property type="molecule type" value="Genomic_DNA"/>
</dbReference>
<dbReference type="AlphaFoldDB" id="A0A1Z8AW67"/>
<name>A0A1Z8AW67_9FLAO</name>
<organism evidence="1 2">
    <name type="scientific">Nonlabens dokdonensis</name>
    <dbReference type="NCBI Taxonomy" id="328515"/>
    <lineage>
        <taxon>Bacteria</taxon>
        <taxon>Pseudomonadati</taxon>
        <taxon>Bacteroidota</taxon>
        <taxon>Flavobacteriia</taxon>
        <taxon>Flavobacteriales</taxon>
        <taxon>Flavobacteriaceae</taxon>
        <taxon>Nonlabens</taxon>
    </lineage>
</organism>
<evidence type="ECO:0000313" key="2">
    <source>
        <dbReference type="Proteomes" id="UP000196102"/>
    </source>
</evidence>
<dbReference type="Proteomes" id="UP000196102">
    <property type="component" value="Unassembled WGS sequence"/>
</dbReference>
<dbReference type="RefSeq" id="WP_303686853.1">
    <property type="nucleotide sequence ID" value="NZ_CAJXYO010000030.1"/>
</dbReference>